<evidence type="ECO:0000313" key="3">
    <source>
        <dbReference type="Proteomes" id="UP001418222"/>
    </source>
</evidence>
<organism evidence="2 3">
    <name type="scientific">Platanthera zijinensis</name>
    <dbReference type="NCBI Taxonomy" id="2320716"/>
    <lineage>
        <taxon>Eukaryota</taxon>
        <taxon>Viridiplantae</taxon>
        <taxon>Streptophyta</taxon>
        <taxon>Embryophyta</taxon>
        <taxon>Tracheophyta</taxon>
        <taxon>Spermatophyta</taxon>
        <taxon>Magnoliopsida</taxon>
        <taxon>Liliopsida</taxon>
        <taxon>Asparagales</taxon>
        <taxon>Orchidaceae</taxon>
        <taxon>Orchidoideae</taxon>
        <taxon>Orchideae</taxon>
        <taxon>Orchidinae</taxon>
        <taxon>Platanthera</taxon>
    </lineage>
</organism>
<sequence>MEEEPRRRTFTEAPSFGKTAVFAEMDRPEDAGSEIIADEGLDIDDFEFSFTPLESKPVALPAATPAGEIFSNGRILPVYPVFNQSLVAGDLEALVRGELTDGMGRLALSLEDVDLEGLRGSEAPYCIWEQKSAPQSPPQSPDRWRKSNSTGSLAEEFTRFRIRDLILGRSRSNEKEVPKRSLGCPARPGNKAAPATETEKKGKNGNENGGVKGGTVKELDAVQAYRIYYGKGAAGRQRRFLPFRRDLLVGFFG</sequence>
<dbReference type="EMBL" id="JBBWWQ010000021">
    <property type="protein sequence ID" value="KAK8913983.1"/>
    <property type="molecule type" value="Genomic_DNA"/>
</dbReference>
<proteinExistence type="predicted"/>
<dbReference type="PANTHER" id="PTHR33095:SF127">
    <property type="entry name" value="OS05G0578100 PROTEIN"/>
    <property type="match status" value="1"/>
</dbReference>
<dbReference type="Proteomes" id="UP001418222">
    <property type="component" value="Unassembled WGS sequence"/>
</dbReference>
<name>A0AAP0FT32_9ASPA</name>
<reference evidence="2 3" key="1">
    <citation type="journal article" date="2022" name="Nat. Plants">
        <title>Genomes of leafy and leafless Platanthera orchids illuminate the evolution of mycoheterotrophy.</title>
        <authorList>
            <person name="Li M.H."/>
            <person name="Liu K.W."/>
            <person name="Li Z."/>
            <person name="Lu H.C."/>
            <person name="Ye Q.L."/>
            <person name="Zhang D."/>
            <person name="Wang J.Y."/>
            <person name="Li Y.F."/>
            <person name="Zhong Z.M."/>
            <person name="Liu X."/>
            <person name="Yu X."/>
            <person name="Liu D.K."/>
            <person name="Tu X.D."/>
            <person name="Liu B."/>
            <person name="Hao Y."/>
            <person name="Liao X.Y."/>
            <person name="Jiang Y.T."/>
            <person name="Sun W.H."/>
            <person name="Chen J."/>
            <person name="Chen Y.Q."/>
            <person name="Ai Y."/>
            <person name="Zhai J.W."/>
            <person name="Wu S.S."/>
            <person name="Zhou Z."/>
            <person name="Hsiao Y.Y."/>
            <person name="Wu W.L."/>
            <person name="Chen Y.Y."/>
            <person name="Lin Y.F."/>
            <person name="Hsu J.L."/>
            <person name="Li C.Y."/>
            <person name="Wang Z.W."/>
            <person name="Zhao X."/>
            <person name="Zhong W.Y."/>
            <person name="Ma X.K."/>
            <person name="Ma L."/>
            <person name="Huang J."/>
            <person name="Chen G.Z."/>
            <person name="Huang M.Z."/>
            <person name="Huang L."/>
            <person name="Peng D.H."/>
            <person name="Luo Y.B."/>
            <person name="Zou S.Q."/>
            <person name="Chen S.P."/>
            <person name="Lan S."/>
            <person name="Tsai W.C."/>
            <person name="Van de Peer Y."/>
            <person name="Liu Z.J."/>
        </authorList>
    </citation>
    <scope>NUCLEOTIDE SEQUENCE [LARGE SCALE GENOMIC DNA]</scope>
    <source>
        <strain evidence="2">Lor287</strain>
    </source>
</reference>
<evidence type="ECO:0000256" key="1">
    <source>
        <dbReference type="SAM" id="MobiDB-lite"/>
    </source>
</evidence>
<keyword evidence="3" id="KW-1185">Reference proteome</keyword>
<dbReference type="InterPro" id="IPR012442">
    <property type="entry name" value="DUF1645_plant"/>
</dbReference>
<protein>
    <submittedName>
        <fullName evidence="2">Uncharacterized protein</fullName>
    </submittedName>
</protein>
<evidence type="ECO:0000313" key="2">
    <source>
        <dbReference type="EMBL" id="KAK8913983.1"/>
    </source>
</evidence>
<feature type="region of interest" description="Disordered" evidence="1">
    <location>
        <begin position="129"/>
        <end position="150"/>
    </location>
</feature>
<gene>
    <name evidence="2" type="ORF">KSP39_PZI024105</name>
</gene>
<comment type="caution">
    <text evidence="2">The sequence shown here is derived from an EMBL/GenBank/DDBJ whole genome shotgun (WGS) entry which is preliminary data.</text>
</comment>
<dbReference type="Pfam" id="PF07816">
    <property type="entry name" value="DUF1645"/>
    <property type="match status" value="1"/>
</dbReference>
<feature type="region of interest" description="Disordered" evidence="1">
    <location>
        <begin position="172"/>
        <end position="214"/>
    </location>
</feature>
<accession>A0AAP0FT32</accession>
<dbReference type="AlphaFoldDB" id="A0AAP0FT32"/>
<dbReference type="PANTHER" id="PTHR33095">
    <property type="entry name" value="OS07G0619500 PROTEIN"/>
    <property type="match status" value="1"/>
</dbReference>